<comment type="caution">
    <text evidence="1">The sequence shown here is derived from an EMBL/GenBank/DDBJ whole genome shotgun (WGS) entry which is preliminary data.</text>
</comment>
<dbReference type="EMBL" id="JACHEA010000001">
    <property type="protein sequence ID" value="MBB5341323.1"/>
    <property type="molecule type" value="Genomic_DNA"/>
</dbReference>
<gene>
    <name evidence="1" type="ORF">HDF13_003656</name>
</gene>
<sequence length="255" mass="26754">MACMAGMAWILRVFAGLRAVAVVSLLLTTAIAWGQATSTAGSQTVTDVLHEMSNRADVIFMGQVLAVRLPGGTGPASGIVEVDFRVDQAIRGCRASEPYVLREWGGLWAGNSQRYRVGQRLLMLLRAPSAAGLSSPVGGLDGAIPIRQSTSVAAVADRATTAPSLPFVDLRWLGARLPRTISYRSEPVRPASTFPQSGVAQQQVVTAGSAVSDVSMITPLGYRSAADASTPAQQASVDVVLGLLSSWQKAQHVTP</sequence>
<accession>A0ACC5P3F9</accession>
<proteinExistence type="predicted"/>
<keyword evidence="2" id="KW-1185">Reference proteome</keyword>
<name>A0ACC5P3F9_9BACT</name>
<dbReference type="Proteomes" id="UP000569005">
    <property type="component" value="Unassembled WGS sequence"/>
</dbReference>
<reference evidence="1" key="1">
    <citation type="submission" date="2020-08" db="EMBL/GenBank/DDBJ databases">
        <title>Genomic Encyclopedia of Type Strains, Phase IV (KMG-V): Genome sequencing to study the core and pangenomes of soil and plant-associated prokaryotes.</title>
        <authorList>
            <person name="Whitman W."/>
        </authorList>
    </citation>
    <scope>NUCLEOTIDE SEQUENCE</scope>
    <source>
        <strain evidence="1">M8UP15</strain>
    </source>
</reference>
<protein>
    <submittedName>
        <fullName evidence="1">Uncharacterized protein</fullName>
    </submittedName>
</protein>
<evidence type="ECO:0000313" key="1">
    <source>
        <dbReference type="EMBL" id="MBB5341323.1"/>
    </source>
</evidence>
<organism evidence="1 2">
    <name type="scientific">Tunturiibacter gelidiferens</name>
    <dbReference type="NCBI Taxonomy" id="3069689"/>
    <lineage>
        <taxon>Bacteria</taxon>
        <taxon>Pseudomonadati</taxon>
        <taxon>Acidobacteriota</taxon>
        <taxon>Terriglobia</taxon>
        <taxon>Terriglobales</taxon>
        <taxon>Acidobacteriaceae</taxon>
        <taxon>Tunturiibacter</taxon>
    </lineage>
</organism>
<evidence type="ECO:0000313" key="2">
    <source>
        <dbReference type="Proteomes" id="UP000569005"/>
    </source>
</evidence>